<gene>
    <name evidence="1" type="ORF">DBR06_SOUSAS29010014</name>
</gene>
<proteinExistence type="predicted"/>
<name>A0A484GZN8_SOUCH</name>
<evidence type="ECO:0000313" key="1">
    <source>
        <dbReference type="EMBL" id="TEA41098.1"/>
    </source>
</evidence>
<dbReference type="Proteomes" id="UP000295264">
    <property type="component" value="Unassembled WGS sequence"/>
</dbReference>
<keyword evidence="2" id="KW-1185">Reference proteome</keyword>
<sequence length="75" mass="7796">FSAALGGDRCRAPAFGRQREGEAAWTAVPGTLRPAACSPTPRACCFWPQRGCHPARRAAQVQAIGCVVVGDQATG</sequence>
<evidence type="ECO:0000313" key="2">
    <source>
        <dbReference type="Proteomes" id="UP000295264"/>
    </source>
</evidence>
<feature type="non-terminal residue" evidence="1">
    <location>
        <position position="1"/>
    </location>
</feature>
<protein>
    <submittedName>
        <fullName evidence="1">Uncharacterized protein</fullName>
    </submittedName>
</protein>
<feature type="non-terminal residue" evidence="1">
    <location>
        <position position="75"/>
    </location>
</feature>
<organism evidence="1 2">
    <name type="scientific">Sousa chinensis</name>
    <name type="common">Indo-pacific humpbacked dolphin</name>
    <name type="synonym">Steno chinensis</name>
    <dbReference type="NCBI Taxonomy" id="103600"/>
    <lineage>
        <taxon>Eukaryota</taxon>
        <taxon>Metazoa</taxon>
        <taxon>Chordata</taxon>
        <taxon>Craniata</taxon>
        <taxon>Vertebrata</taxon>
        <taxon>Euteleostomi</taxon>
        <taxon>Mammalia</taxon>
        <taxon>Eutheria</taxon>
        <taxon>Laurasiatheria</taxon>
        <taxon>Artiodactyla</taxon>
        <taxon>Whippomorpha</taxon>
        <taxon>Cetacea</taxon>
        <taxon>Odontoceti</taxon>
        <taxon>Delphinidae</taxon>
        <taxon>Sousa</taxon>
    </lineage>
</organism>
<comment type="caution">
    <text evidence="1">The sequence shown here is derived from an EMBL/GenBank/DDBJ whole genome shotgun (WGS) entry which is preliminary data.</text>
</comment>
<dbReference type="AlphaFoldDB" id="A0A484GZN8"/>
<dbReference type="EMBL" id="QWLN02001715">
    <property type="protein sequence ID" value="TEA41098.1"/>
    <property type="molecule type" value="Genomic_DNA"/>
</dbReference>
<reference evidence="1 2" key="1">
    <citation type="journal article" date="2018" name="Genomics">
        <title>Molecular footprints of inshore aquatic adaptation in Indo-Pacific humpback dolphin (Sousa chinensis).</title>
        <authorList>
            <person name="Ming Y."/>
            <person name="Jian J."/>
            <person name="Yu F."/>
            <person name="Yu X."/>
            <person name="Wang J."/>
            <person name="Liu W."/>
        </authorList>
    </citation>
    <scope>NUCLEOTIDE SEQUENCE [LARGE SCALE GENOMIC DNA]</scope>
    <source>
        <strain evidence="1">MY-2018</strain>
        <tissue evidence="1">Skin</tissue>
    </source>
</reference>
<accession>A0A484GZN8</accession>